<dbReference type="Proteomes" id="UP001176961">
    <property type="component" value="Unassembled WGS sequence"/>
</dbReference>
<dbReference type="AlphaFoldDB" id="A0AA36GP47"/>
<reference evidence="1" key="1">
    <citation type="submission" date="2023-07" db="EMBL/GenBank/DDBJ databases">
        <authorList>
            <consortium name="CYATHOMIX"/>
        </authorList>
    </citation>
    <scope>NUCLEOTIDE SEQUENCE</scope>
    <source>
        <strain evidence="1">N/A</strain>
    </source>
</reference>
<keyword evidence="2" id="KW-1185">Reference proteome</keyword>
<sequence length="71" mass="8305">MVNISHYPAVNDSYDIMRFNHDIMPHIYETSDVCFLPGRCLAVLLHRDVEIEVFAQPKRERDRSSTPHALH</sequence>
<name>A0AA36GP47_CYLNA</name>
<organism evidence="1 2">
    <name type="scientific">Cylicocyclus nassatus</name>
    <name type="common">Nematode worm</name>
    <dbReference type="NCBI Taxonomy" id="53992"/>
    <lineage>
        <taxon>Eukaryota</taxon>
        <taxon>Metazoa</taxon>
        <taxon>Ecdysozoa</taxon>
        <taxon>Nematoda</taxon>
        <taxon>Chromadorea</taxon>
        <taxon>Rhabditida</taxon>
        <taxon>Rhabditina</taxon>
        <taxon>Rhabditomorpha</taxon>
        <taxon>Strongyloidea</taxon>
        <taxon>Strongylidae</taxon>
        <taxon>Cylicocyclus</taxon>
    </lineage>
</organism>
<accession>A0AA36GP47</accession>
<evidence type="ECO:0000313" key="2">
    <source>
        <dbReference type="Proteomes" id="UP001176961"/>
    </source>
</evidence>
<comment type="caution">
    <text evidence="1">The sequence shown here is derived from an EMBL/GenBank/DDBJ whole genome shotgun (WGS) entry which is preliminary data.</text>
</comment>
<gene>
    <name evidence="1" type="ORF">CYNAS_LOCUS7557</name>
</gene>
<proteinExistence type="predicted"/>
<evidence type="ECO:0000313" key="1">
    <source>
        <dbReference type="EMBL" id="CAJ0595574.1"/>
    </source>
</evidence>
<protein>
    <submittedName>
        <fullName evidence="1">Uncharacterized protein</fullName>
    </submittedName>
</protein>
<dbReference type="EMBL" id="CATQJL010000112">
    <property type="protein sequence ID" value="CAJ0595574.1"/>
    <property type="molecule type" value="Genomic_DNA"/>
</dbReference>